<evidence type="ECO:0000313" key="1">
    <source>
        <dbReference type="EMBL" id="JAE12449.1"/>
    </source>
</evidence>
<name>A0A0A9FMG8_ARUDO</name>
<proteinExistence type="predicted"/>
<organism evidence="1">
    <name type="scientific">Arundo donax</name>
    <name type="common">Giant reed</name>
    <name type="synonym">Donax arundinaceus</name>
    <dbReference type="NCBI Taxonomy" id="35708"/>
    <lineage>
        <taxon>Eukaryota</taxon>
        <taxon>Viridiplantae</taxon>
        <taxon>Streptophyta</taxon>
        <taxon>Embryophyta</taxon>
        <taxon>Tracheophyta</taxon>
        <taxon>Spermatophyta</taxon>
        <taxon>Magnoliopsida</taxon>
        <taxon>Liliopsida</taxon>
        <taxon>Poales</taxon>
        <taxon>Poaceae</taxon>
        <taxon>PACMAD clade</taxon>
        <taxon>Arundinoideae</taxon>
        <taxon>Arundineae</taxon>
        <taxon>Arundo</taxon>
    </lineage>
</organism>
<reference evidence="1" key="2">
    <citation type="journal article" date="2015" name="Data Brief">
        <title>Shoot transcriptome of the giant reed, Arundo donax.</title>
        <authorList>
            <person name="Barrero R.A."/>
            <person name="Guerrero F.D."/>
            <person name="Moolhuijzen P."/>
            <person name="Goolsby J.A."/>
            <person name="Tidwell J."/>
            <person name="Bellgard S.E."/>
            <person name="Bellgard M.I."/>
        </authorList>
    </citation>
    <scope>NUCLEOTIDE SEQUENCE</scope>
    <source>
        <tissue evidence="1">Shoot tissue taken approximately 20 cm above the soil surface</tissue>
    </source>
</reference>
<sequence length="20" mass="2172">MAESVPIELKISLPSLTFPV</sequence>
<dbReference type="AlphaFoldDB" id="A0A0A9FMG8"/>
<protein>
    <submittedName>
        <fullName evidence="1">Uncharacterized protein</fullName>
    </submittedName>
</protein>
<dbReference type="EMBL" id="GBRH01185447">
    <property type="protein sequence ID" value="JAE12449.1"/>
    <property type="molecule type" value="Transcribed_RNA"/>
</dbReference>
<reference evidence="1" key="1">
    <citation type="submission" date="2014-09" db="EMBL/GenBank/DDBJ databases">
        <authorList>
            <person name="Magalhaes I.L.F."/>
            <person name="Oliveira U."/>
            <person name="Santos F.R."/>
            <person name="Vidigal T.H.D.A."/>
            <person name="Brescovit A.D."/>
            <person name="Santos A.J."/>
        </authorList>
    </citation>
    <scope>NUCLEOTIDE SEQUENCE</scope>
    <source>
        <tissue evidence="1">Shoot tissue taken approximately 20 cm above the soil surface</tissue>
    </source>
</reference>
<accession>A0A0A9FMG8</accession>